<reference evidence="2 3" key="1">
    <citation type="journal article" date="2016" name="Nat. Commun.">
        <title>Thousands of microbial genomes shed light on interconnected biogeochemical processes in an aquifer system.</title>
        <authorList>
            <person name="Anantharaman K."/>
            <person name="Brown C.T."/>
            <person name="Hug L.A."/>
            <person name="Sharon I."/>
            <person name="Castelle C.J."/>
            <person name="Probst A.J."/>
            <person name="Thomas B.C."/>
            <person name="Singh A."/>
            <person name="Wilkins M.J."/>
            <person name="Karaoz U."/>
            <person name="Brodie E.L."/>
            <person name="Williams K.H."/>
            <person name="Hubbard S.S."/>
            <person name="Banfield J.F."/>
        </authorList>
    </citation>
    <scope>NUCLEOTIDE SEQUENCE [LARGE SCALE GENOMIC DNA]</scope>
</reference>
<dbReference type="PANTHER" id="PTHR34009">
    <property type="entry name" value="PROTEIN STAR"/>
    <property type="match status" value="1"/>
</dbReference>
<evidence type="ECO:0000313" key="2">
    <source>
        <dbReference type="EMBL" id="OGM27621.1"/>
    </source>
</evidence>
<dbReference type="InterPro" id="IPR029063">
    <property type="entry name" value="SAM-dependent_MTases_sf"/>
</dbReference>
<dbReference type="GO" id="GO:0005737">
    <property type="term" value="C:cytoplasm"/>
    <property type="evidence" value="ECO:0007669"/>
    <property type="project" value="GOC"/>
</dbReference>
<gene>
    <name evidence="2" type="ORF">A2628_01685</name>
</gene>
<evidence type="ECO:0000259" key="1">
    <source>
        <dbReference type="Pfam" id="PF05050"/>
    </source>
</evidence>
<dbReference type="InterPro" id="IPR053202">
    <property type="entry name" value="EGF_Rcpt_Signaling_Reg"/>
</dbReference>
<dbReference type="Proteomes" id="UP000179221">
    <property type="component" value="Unassembled WGS sequence"/>
</dbReference>
<dbReference type="Gene3D" id="3.40.50.150">
    <property type="entry name" value="Vaccinia Virus protein VP39"/>
    <property type="match status" value="1"/>
</dbReference>
<dbReference type="PANTHER" id="PTHR34009:SF2">
    <property type="entry name" value="PROTEIN STAR"/>
    <property type="match status" value="1"/>
</dbReference>
<dbReference type="GO" id="GO:0016197">
    <property type="term" value="P:endosomal transport"/>
    <property type="evidence" value="ECO:0007669"/>
    <property type="project" value="TreeGrafter"/>
</dbReference>
<accession>A0A1F7YJU4</accession>
<protein>
    <recommendedName>
        <fullName evidence="1">Methyltransferase FkbM domain-containing protein</fullName>
    </recommendedName>
</protein>
<organism evidence="2 3">
    <name type="scientific">Candidatus Woesebacteria bacterium RIFCSPHIGHO2_01_FULL_40_22</name>
    <dbReference type="NCBI Taxonomy" id="1802499"/>
    <lineage>
        <taxon>Bacteria</taxon>
        <taxon>Candidatus Woeseibacteriota</taxon>
    </lineage>
</organism>
<sequence length="224" mass="25931">MLPGKLKYILASSFKLDFLYSSPYYSQEGEDIILGNIFDVKKSGFYIDVGAYHPYKFSNTYLLYKRGWRGINIEPRPGSKALFSKLRPRDINIEAAIANTNKDTIYYMFDESALNTFSRYHFKAVTSSNQSRYKHSLRIKTKKLKDILKSKLPKNTTIDLLNIDAEGSELEILKSNDWSLYSPKIICIEILNTPKTTKIYAYLKRLGYKLIAQTLNTKIFEKNT</sequence>
<evidence type="ECO:0000313" key="3">
    <source>
        <dbReference type="Proteomes" id="UP000179221"/>
    </source>
</evidence>
<dbReference type="GO" id="GO:0005886">
    <property type="term" value="C:plasma membrane"/>
    <property type="evidence" value="ECO:0007669"/>
    <property type="project" value="TreeGrafter"/>
</dbReference>
<feature type="domain" description="Methyltransferase FkbM" evidence="1">
    <location>
        <begin position="48"/>
        <end position="210"/>
    </location>
</feature>
<dbReference type="InterPro" id="IPR006342">
    <property type="entry name" value="FkbM_mtfrase"/>
</dbReference>
<proteinExistence type="predicted"/>
<dbReference type="GO" id="GO:0006888">
    <property type="term" value="P:endoplasmic reticulum to Golgi vesicle-mediated transport"/>
    <property type="evidence" value="ECO:0007669"/>
    <property type="project" value="TreeGrafter"/>
</dbReference>
<dbReference type="AlphaFoldDB" id="A0A1F7YJU4"/>
<dbReference type="SUPFAM" id="SSF53335">
    <property type="entry name" value="S-adenosyl-L-methionine-dependent methyltransferases"/>
    <property type="match status" value="1"/>
</dbReference>
<comment type="caution">
    <text evidence="2">The sequence shown here is derived from an EMBL/GenBank/DDBJ whole genome shotgun (WGS) entry which is preliminary data.</text>
</comment>
<name>A0A1F7YJU4_9BACT</name>
<dbReference type="Pfam" id="PF05050">
    <property type="entry name" value="Methyltransf_21"/>
    <property type="match status" value="1"/>
</dbReference>
<dbReference type="EMBL" id="MGGL01000004">
    <property type="protein sequence ID" value="OGM27621.1"/>
    <property type="molecule type" value="Genomic_DNA"/>
</dbReference>